<evidence type="ECO:0000256" key="1">
    <source>
        <dbReference type="SAM" id="MobiDB-lite"/>
    </source>
</evidence>
<organism evidence="4 5">
    <name type="scientific">Kribbella jejuensis</name>
    <dbReference type="NCBI Taxonomy" id="236068"/>
    <lineage>
        <taxon>Bacteria</taxon>
        <taxon>Bacillati</taxon>
        <taxon>Actinomycetota</taxon>
        <taxon>Actinomycetes</taxon>
        <taxon>Propionibacteriales</taxon>
        <taxon>Kribbellaceae</taxon>
        <taxon>Kribbella</taxon>
    </lineage>
</organism>
<keyword evidence="2" id="KW-1133">Transmembrane helix</keyword>
<reference evidence="4 5" key="1">
    <citation type="submission" date="2019-06" db="EMBL/GenBank/DDBJ databases">
        <title>Sequencing the genomes of 1000 actinobacteria strains.</title>
        <authorList>
            <person name="Klenk H.-P."/>
        </authorList>
    </citation>
    <scope>NUCLEOTIDE SEQUENCE [LARGE SCALE GENOMIC DNA]</scope>
    <source>
        <strain evidence="4 5">DSM 17305</strain>
    </source>
</reference>
<keyword evidence="5" id="KW-1185">Reference proteome</keyword>
<dbReference type="Pfam" id="PF13399">
    <property type="entry name" value="LytR_C"/>
    <property type="match status" value="1"/>
</dbReference>
<comment type="caution">
    <text evidence="4">The sequence shown here is derived from an EMBL/GenBank/DDBJ whole genome shotgun (WGS) entry which is preliminary data.</text>
</comment>
<dbReference type="InterPro" id="IPR027381">
    <property type="entry name" value="LytR/CpsA/Psr_C"/>
</dbReference>
<dbReference type="OrthoDB" id="4350621at2"/>
<accession>A0A542E7S0</accession>
<evidence type="ECO:0000259" key="3">
    <source>
        <dbReference type="Pfam" id="PF13399"/>
    </source>
</evidence>
<feature type="transmembrane region" description="Helical" evidence="2">
    <location>
        <begin position="21"/>
        <end position="42"/>
    </location>
</feature>
<feature type="domain" description="LytR/CpsA/Psr regulator C-terminal" evidence="3">
    <location>
        <begin position="137"/>
        <end position="222"/>
    </location>
</feature>
<gene>
    <name evidence="4" type="ORF">FB475_4278</name>
</gene>
<sequence length="224" mass="23385">MFRRLWACLAAPRPRGERGQVLSSLVAVGAVVAIVAGLLVLFGTRGNDSKADEKPAAASKPSSSSGPSTAAASIPRPSEKPSETPSEKPSEKPPVTSATVPSSQPTKAPSTTEPTQPPVTTTQPTQPVTIPAEERPAIEVYNNTPRKGLADSVAIRARQAGWTVAGSPDNWHGKVAESTVYYPPGMLDAANQLAHDLGVGRTKGALDNMKKDRLTVILTSDYAG</sequence>
<keyword evidence="2" id="KW-0812">Transmembrane</keyword>
<feature type="compositionally biased region" description="Low complexity" evidence="1">
    <location>
        <begin position="56"/>
        <end position="73"/>
    </location>
</feature>
<evidence type="ECO:0000313" key="4">
    <source>
        <dbReference type="EMBL" id="TQJ11364.1"/>
    </source>
</evidence>
<feature type="compositionally biased region" description="Basic and acidic residues" evidence="1">
    <location>
        <begin position="77"/>
        <end position="91"/>
    </location>
</feature>
<dbReference type="Gene3D" id="3.30.70.2390">
    <property type="match status" value="1"/>
</dbReference>
<evidence type="ECO:0000313" key="5">
    <source>
        <dbReference type="Proteomes" id="UP000316298"/>
    </source>
</evidence>
<dbReference type="Proteomes" id="UP000316298">
    <property type="component" value="Unassembled WGS sequence"/>
</dbReference>
<proteinExistence type="predicted"/>
<dbReference type="AlphaFoldDB" id="A0A542E7S0"/>
<feature type="compositionally biased region" description="Low complexity" evidence="1">
    <location>
        <begin position="111"/>
        <end position="129"/>
    </location>
</feature>
<keyword evidence="2" id="KW-0472">Membrane</keyword>
<feature type="compositionally biased region" description="Polar residues" evidence="1">
    <location>
        <begin position="96"/>
        <end position="110"/>
    </location>
</feature>
<feature type="region of interest" description="Disordered" evidence="1">
    <location>
        <begin position="47"/>
        <end position="129"/>
    </location>
</feature>
<name>A0A542E7S0_9ACTN</name>
<dbReference type="EMBL" id="VFMM01000002">
    <property type="protein sequence ID" value="TQJ11364.1"/>
    <property type="molecule type" value="Genomic_DNA"/>
</dbReference>
<protein>
    <submittedName>
        <fullName evidence="4">LytR cell envelope-related transcriptional attenuator</fullName>
    </submittedName>
</protein>
<evidence type="ECO:0000256" key="2">
    <source>
        <dbReference type="SAM" id="Phobius"/>
    </source>
</evidence>